<protein>
    <recommendedName>
        <fullName evidence="2">FHA domain-containing protein</fullName>
    </recommendedName>
</protein>
<reference evidence="3" key="1">
    <citation type="submission" date="2021-04" db="EMBL/GenBank/DDBJ databases">
        <authorList>
            <consortium name="Molecular Ecology Group"/>
        </authorList>
    </citation>
    <scope>NUCLEOTIDE SEQUENCE</scope>
</reference>
<feature type="domain" description="FHA" evidence="2">
    <location>
        <begin position="48"/>
        <end position="108"/>
    </location>
</feature>
<feature type="region of interest" description="Disordered" evidence="1">
    <location>
        <begin position="1"/>
        <end position="22"/>
    </location>
</feature>
<evidence type="ECO:0000313" key="3">
    <source>
        <dbReference type="EMBL" id="CAG5127041.1"/>
    </source>
</evidence>
<dbReference type="Proteomes" id="UP000678393">
    <property type="component" value="Unassembled WGS sequence"/>
</dbReference>
<dbReference type="PROSITE" id="PS50006">
    <property type="entry name" value="FHA_DOMAIN"/>
    <property type="match status" value="1"/>
</dbReference>
<name>A0A8S3ZJN6_9EUPU</name>
<comment type="caution">
    <text evidence="3">The sequence shown here is derived from an EMBL/GenBank/DDBJ whole genome shotgun (WGS) entry which is preliminary data.</text>
</comment>
<keyword evidence="4" id="KW-1185">Reference proteome</keyword>
<dbReference type="InterPro" id="IPR000253">
    <property type="entry name" value="FHA_dom"/>
</dbReference>
<feature type="compositionally biased region" description="Polar residues" evidence="1">
    <location>
        <begin position="1"/>
        <end position="10"/>
    </location>
</feature>
<accession>A0A8S3ZJN6</accession>
<dbReference type="Gene3D" id="2.60.200.20">
    <property type="match status" value="1"/>
</dbReference>
<sequence>MSSLPTQNMDSPEAGAGEDELNQRHEAWGRLFPLSSSFVAVELVSSDYTFGRGTDCDVSFTDSAENNLCFQAYSKIHFRLSRADTRTGIHIFLEDTSSNGTFVNGQKV</sequence>
<feature type="non-terminal residue" evidence="3">
    <location>
        <position position="1"/>
    </location>
</feature>
<dbReference type="SMART" id="SM00240">
    <property type="entry name" value="FHA"/>
    <property type="match status" value="1"/>
</dbReference>
<evidence type="ECO:0000313" key="4">
    <source>
        <dbReference type="Proteomes" id="UP000678393"/>
    </source>
</evidence>
<dbReference type="EMBL" id="CAJHNH020002552">
    <property type="protein sequence ID" value="CAG5127041.1"/>
    <property type="molecule type" value="Genomic_DNA"/>
</dbReference>
<dbReference type="AlphaFoldDB" id="A0A8S3ZJN6"/>
<dbReference type="SUPFAM" id="SSF49879">
    <property type="entry name" value="SMAD/FHA domain"/>
    <property type="match status" value="1"/>
</dbReference>
<evidence type="ECO:0000259" key="2">
    <source>
        <dbReference type="PROSITE" id="PS50006"/>
    </source>
</evidence>
<dbReference type="InterPro" id="IPR008984">
    <property type="entry name" value="SMAD_FHA_dom_sf"/>
</dbReference>
<proteinExistence type="predicted"/>
<dbReference type="OrthoDB" id="40902at2759"/>
<organism evidence="3 4">
    <name type="scientific">Candidula unifasciata</name>
    <dbReference type="NCBI Taxonomy" id="100452"/>
    <lineage>
        <taxon>Eukaryota</taxon>
        <taxon>Metazoa</taxon>
        <taxon>Spiralia</taxon>
        <taxon>Lophotrochozoa</taxon>
        <taxon>Mollusca</taxon>
        <taxon>Gastropoda</taxon>
        <taxon>Heterobranchia</taxon>
        <taxon>Euthyneura</taxon>
        <taxon>Panpulmonata</taxon>
        <taxon>Eupulmonata</taxon>
        <taxon>Stylommatophora</taxon>
        <taxon>Helicina</taxon>
        <taxon>Helicoidea</taxon>
        <taxon>Geomitridae</taxon>
        <taxon>Candidula</taxon>
    </lineage>
</organism>
<evidence type="ECO:0000256" key="1">
    <source>
        <dbReference type="SAM" id="MobiDB-lite"/>
    </source>
</evidence>
<dbReference type="Pfam" id="PF00498">
    <property type="entry name" value="FHA"/>
    <property type="match status" value="1"/>
</dbReference>
<gene>
    <name evidence="3" type="ORF">CUNI_LOCUS12599</name>
</gene>